<dbReference type="RefSeq" id="WP_160562200.1">
    <property type="nucleotide sequence ID" value="NZ_QZDT01000077.1"/>
</dbReference>
<reference evidence="1" key="1">
    <citation type="submission" date="2018-09" db="EMBL/GenBank/DDBJ databases">
        <title>Murine metabolic-syndrome-specific gut microbial biobank.</title>
        <authorList>
            <person name="Liu C."/>
        </authorList>
    </citation>
    <scope>NUCLEOTIDE SEQUENCE</scope>
    <source>
        <strain evidence="1">D42-62</strain>
    </source>
</reference>
<dbReference type="EMBL" id="QZDT01000077">
    <property type="protein sequence ID" value="NBJ95285.1"/>
    <property type="molecule type" value="Genomic_DNA"/>
</dbReference>
<organism evidence="1 2">
    <name type="scientific">Parablautia muri</name>
    <dbReference type="NCBI Taxonomy" id="2320879"/>
    <lineage>
        <taxon>Bacteria</taxon>
        <taxon>Bacillati</taxon>
        <taxon>Bacillota</taxon>
        <taxon>Clostridia</taxon>
        <taxon>Lachnospirales</taxon>
        <taxon>Lachnospiraceae</taxon>
        <taxon>Parablautia</taxon>
    </lineage>
</organism>
<evidence type="ECO:0000313" key="1">
    <source>
        <dbReference type="EMBL" id="NBJ95285.1"/>
    </source>
</evidence>
<accession>A0A9X5BJX0</accession>
<evidence type="ECO:0000313" key="2">
    <source>
        <dbReference type="Proteomes" id="UP001154420"/>
    </source>
</evidence>
<keyword evidence="2" id="KW-1185">Reference proteome</keyword>
<name>A0A9X5BJX0_9FIRM</name>
<dbReference type="OrthoDB" id="1916917at2"/>
<sequence length="149" mass="17266">MRKTYKCSNIKFCMEDENQRRTWEYLQSITRKDGSYGKALSDAFVAVLDGKIGDKTDKAVNDSAILLEYDNDILWKMLDRALEQKFHEIIQELQKVLTEQIRNSFSEYVSAVHFDAEELIEKTNADGMEQTQEPELSEDMMAFAFAMGE</sequence>
<proteinExistence type="predicted"/>
<comment type="caution">
    <text evidence="1">The sequence shown here is derived from an EMBL/GenBank/DDBJ whole genome shotgun (WGS) entry which is preliminary data.</text>
</comment>
<dbReference type="Proteomes" id="UP001154420">
    <property type="component" value="Unassembled WGS sequence"/>
</dbReference>
<protein>
    <submittedName>
        <fullName evidence="1">Uncharacterized protein</fullName>
    </submittedName>
</protein>
<dbReference type="AlphaFoldDB" id="A0A9X5BJX0"/>
<gene>
    <name evidence="1" type="ORF">D5281_22800</name>
</gene>